<proteinExistence type="predicted"/>
<feature type="region of interest" description="Disordered" evidence="1">
    <location>
        <begin position="31"/>
        <end position="71"/>
    </location>
</feature>
<dbReference type="RefSeq" id="WP_091366678.1">
    <property type="nucleotide sequence ID" value="NZ_FMZF01000004.1"/>
</dbReference>
<evidence type="ECO:0000256" key="1">
    <source>
        <dbReference type="SAM" id="MobiDB-lite"/>
    </source>
</evidence>
<keyword evidence="3" id="KW-1185">Reference proteome</keyword>
<gene>
    <name evidence="2" type="ORF">SAMN05660690_2894</name>
</gene>
<sequence length="71" mass="7475">MNGWVLASLAWALLALLAGVVIGRVVRFADAREEPDGDDGEDPGRPARAAGRRPRRGPPAVHGPVDRGRPG</sequence>
<organism evidence="2 3">
    <name type="scientific">Geodermatophilus telluris</name>
    <dbReference type="NCBI Taxonomy" id="1190417"/>
    <lineage>
        <taxon>Bacteria</taxon>
        <taxon>Bacillati</taxon>
        <taxon>Actinomycetota</taxon>
        <taxon>Actinomycetes</taxon>
        <taxon>Geodermatophilales</taxon>
        <taxon>Geodermatophilaceae</taxon>
        <taxon>Geodermatophilus</taxon>
    </lineage>
</organism>
<reference evidence="3" key="1">
    <citation type="submission" date="2016-10" db="EMBL/GenBank/DDBJ databases">
        <authorList>
            <person name="Varghese N."/>
            <person name="Submissions S."/>
        </authorList>
    </citation>
    <scope>NUCLEOTIDE SEQUENCE [LARGE SCALE GENOMIC DNA]</scope>
    <source>
        <strain evidence="3">DSM 45421</strain>
    </source>
</reference>
<protein>
    <submittedName>
        <fullName evidence="2">Uncharacterized protein</fullName>
    </submittedName>
</protein>
<accession>A0A1G6QFQ5</accession>
<dbReference type="AlphaFoldDB" id="A0A1G6QFQ5"/>
<dbReference type="Proteomes" id="UP000199416">
    <property type="component" value="Unassembled WGS sequence"/>
</dbReference>
<name>A0A1G6QFQ5_9ACTN</name>
<dbReference type="EMBL" id="FMZF01000004">
    <property type="protein sequence ID" value="SDC91310.1"/>
    <property type="molecule type" value="Genomic_DNA"/>
</dbReference>
<evidence type="ECO:0000313" key="3">
    <source>
        <dbReference type="Proteomes" id="UP000199416"/>
    </source>
</evidence>
<evidence type="ECO:0000313" key="2">
    <source>
        <dbReference type="EMBL" id="SDC91310.1"/>
    </source>
</evidence>